<evidence type="ECO:0000256" key="2">
    <source>
        <dbReference type="ARBA" id="ARBA00022649"/>
    </source>
</evidence>
<dbReference type="InterPro" id="IPR022907">
    <property type="entry name" value="VapC_family"/>
</dbReference>
<dbReference type="GO" id="GO:0004540">
    <property type="term" value="F:RNA nuclease activity"/>
    <property type="evidence" value="ECO:0007669"/>
    <property type="project" value="InterPro"/>
</dbReference>
<evidence type="ECO:0000256" key="6">
    <source>
        <dbReference type="ARBA" id="ARBA00022842"/>
    </source>
</evidence>
<keyword evidence="6 8" id="KW-0460">Magnesium</keyword>
<comment type="similarity">
    <text evidence="7 8">Belongs to the PINc/VapC protein family.</text>
</comment>
<evidence type="ECO:0000313" key="11">
    <source>
        <dbReference type="Proteomes" id="UP000037729"/>
    </source>
</evidence>
<comment type="caution">
    <text evidence="10">The sequence shown here is derived from an EMBL/GenBank/DDBJ whole genome shotgun (WGS) entry which is preliminary data.</text>
</comment>
<name>A0A0N0BNY8_9EURY</name>
<evidence type="ECO:0000313" key="10">
    <source>
        <dbReference type="EMBL" id="KOX93193.1"/>
    </source>
</evidence>
<keyword evidence="3 8" id="KW-0540">Nuclease</keyword>
<dbReference type="Proteomes" id="UP000037729">
    <property type="component" value="Unassembled WGS sequence"/>
</dbReference>
<reference evidence="10 11" key="1">
    <citation type="submission" date="2015-08" db="EMBL/GenBank/DDBJ databases">
        <title>Genomes of Isolates from Cabo Rojo, PR.</title>
        <authorList>
            <person name="Sanchez-Nieves R.L."/>
            <person name="Montalvo-Rodriguez R."/>
        </authorList>
    </citation>
    <scope>NUCLEOTIDE SEQUENCE [LARGE SCALE GENOMIC DNA]</scope>
    <source>
        <strain evidence="10 11">SL3</strain>
    </source>
</reference>
<dbReference type="SUPFAM" id="SSF88723">
    <property type="entry name" value="PIN domain-like"/>
    <property type="match status" value="1"/>
</dbReference>
<sequence length="128" mass="14117">MFLDTSAIIAYQQGDERAVEYLDDGRPWYTSTICAFEYINGRLGSGETDVLAVRQEFSDVQTLDLNEPIAVEAARLQDEIMTDGGRLATADMLVAATARSTGDELVVADSDFETEVLQTVMEVTNLRK</sequence>
<dbReference type="InterPro" id="IPR002716">
    <property type="entry name" value="PIN_dom"/>
</dbReference>
<dbReference type="Gene3D" id="3.40.50.1010">
    <property type="entry name" value="5'-nuclease"/>
    <property type="match status" value="1"/>
</dbReference>
<dbReference type="Pfam" id="PF01850">
    <property type="entry name" value="PIN"/>
    <property type="match status" value="1"/>
</dbReference>
<dbReference type="InterPro" id="IPR029060">
    <property type="entry name" value="PIN-like_dom_sf"/>
</dbReference>
<dbReference type="HAMAP" id="MF_00265">
    <property type="entry name" value="VapC_Nob1"/>
    <property type="match status" value="1"/>
</dbReference>
<feature type="binding site" evidence="8">
    <location>
        <position position="91"/>
    </location>
    <ligand>
        <name>Mg(2+)</name>
        <dbReference type="ChEBI" id="CHEBI:18420"/>
    </ligand>
</feature>
<keyword evidence="8" id="KW-0800">Toxin</keyword>
<dbReference type="InterPro" id="IPR050556">
    <property type="entry name" value="Type_II_TA_system_RNase"/>
</dbReference>
<evidence type="ECO:0000256" key="7">
    <source>
        <dbReference type="ARBA" id="ARBA00038093"/>
    </source>
</evidence>
<feature type="binding site" evidence="8">
    <location>
        <position position="4"/>
    </location>
    <ligand>
        <name>Mg(2+)</name>
        <dbReference type="ChEBI" id="CHEBI:18420"/>
    </ligand>
</feature>
<evidence type="ECO:0000256" key="3">
    <source>
        <dbReference type="ARBA" id="ARBA00022722"/>
    </source>
</evidence>
<keyword evidence="4 8" id="KW-0479">Metal-binding</keyword>
<gene>
    <name evidence="8" type="primary">vapC</name>
    <name evidence="10" type="ORF">AMS69_12205</name>
</gene>
<comment type="cofactor">
    <cofactor evidence="1 8">
        <name>Mg(2+)</name>
        <dbReference type="ChEBI" id="CHEBI:18420"/>
    </cofactor>
</comment>
<dbReference type="OrthoDB" id="217909at2157"/>
<dbReference type="GO" id="GO:0090729">
    <property type="term" value="F:toxin activity"/>
    <property type="evidence" value="ECO:0007669"/>
    <property type="project" value="UniProtKB-KW"/>
</dbReference>
<evidence type="ECO:0000259" key="9">
    <source>
        <dbReference type="Pfam" id="PF01850"/>
    </source>
</evidence>
<keyword evidence="5 8" id="KW-0378">Hydrolase</keyword>
<dbReference type="RefSeq" id="WP_053968322.1">
    <property type="nucleotide sequence ID" value="NZ_JAWJXX010000008.1"/>
</dbReference>
<dbReference type="EMBL" id="LIUF01000003">
    <property type="protein sequence ID" value="KOX93193.1"/>
    <property type="molecule type" value="Genomic_DNA"/>
</dbReference>
<organism evidence="10 11">
    <name type="scientific">Haloarcula rubripromontorii</name>
    <dbReference type="NCBI Taxonomy" id="1705562"/>
    <lineage>
        <taxon>Archaea</taxon>
        <taxon>Methanobacteriati</taxon>
        <taxon>Methanobacteriota</taxon>
        <taxon>Stenosarchaea group</taxon>
        <taxon>Halobacteria</taxon>
        <taxon>Halobacteriales</taxon>
        <taxon>Haloarculaceae</taxon>
        <taxon>Haloarcula</taxon>
    </lineage>
</organism>
<dbReference type="GO" id="GO:0016787">
    <property type="term" value="F:hydrolase activity"/>
    <property type="evidence" value="ECO:0007669"/>
    <property type="project" value="UniProtKB-KW"/>
</dbReference>
<keyword evidence="2 8" id="KW-1277">Toxin-antitoxin system</keyword>
<proteinExistence type="inferred from homology"/>
<evidence type="ECO:0000256" key="5">
    <source>
        <dbReference type="ARBA" id="ARBA00022801"/>
    </source>
</evidence>
<dbReference type="GO" id="GO:0000287">
    <property type="term" value="F:magnesium ion binding"/>
    <property type="evidence" value="ECO:0007669"/>
    <property type="project" value="UniProtKB-UniRule"/>
</dbReference>
<dbReference type="PANTHER" id="PTHR33653:SF1">
    <property type="entry name" value="RIBONUCLEASE VAPC2"/>
    <property type="match status" value="1"/>
</dbReference>
<keyword evidence="11" id="KW-1185">Reference proteome</keyword>
<dbReference type="PATRIC" id="fig|1705562.3.peg.636"/>
<dbReference type="PANTHER" id="PTHR33653">
    <property type="entry name" value="RIBONUCLEASE VAPC2"/>
    <property type="match status" value="1"/>
</dbReference>
<feature type="domain" description="PIN" evidence="9">
    <location>
        <begin position="1"/>
        <end position="113"/>
    </location>
</feature>
<dbReference type="AlphaFoldDB" id="A0A0N0BNY8"/>
<evidence type="ECO:0000256" key="8">
    <source>
        <dbReference type="HAMAP-Rule" id="MF_00265"/>
    </source>
</evidence>
<dbReference type="EC" id="3.1.-.-" evidence="8"/>
<comment type="function">
    <text evidence="8">Toxic component of a toxin-antitoxin (TA) system. An RNase.</text>
</comment>
<protein>
    <recommendedName>
        <fullName evidence="8">Ribonuclease VapC</fullName>
        <shortName evidence="8">RNase VapC</shortName>
        <ecNumber evidence="8">3.1.-.-</ecNumber>
    </recommendedName>
    <alternativeName>
        <fullName evidence="8">Putative toxin VapC</fullName>
    </alternativeName>
</protein>
<accession>A0A0N0BNY8</accession>
<evidence type="ECO:0000256" key="4">
    <source>
        <dbReference type="ARBA" id="ARBA00022723"/>
    </source>
</evidence>
<evidence type="ECO:0000256" key="1">
    <source>
        <dbReference type="ARBA" id="ARBA00001946"/>
    </source>
</evidence>
<dbReference type="STRING" id="1705562.AMS69_12205"/>